<dbReference type="HOGENOM" id="CLU_049467_0_0_1"/>
<accession>G2QSF8</accession>
<evidence type="ECO:0000313" key="2">
    <source>
        <dbReference type="EMBL" id="AEO62639.1"/>
    </source>
</evidence>
<feature type="region of interest" description="Disordered" evidence="1">
    <location>
        <begin position="286"/>
        <end position="340"/>
    </location>
</feature>
<dbReference type="OrthoDB" id="5378435at2759"/>
<gene>
    <name evidence="2" type="ORF">THITE_2107049</name>
</gene>
<feature type="region of interest" description="Disordered" evidence="1">
    <location>
        <begin position="237"/>
        <end position="260"/>
    </location>
</feature>
<dbReference type="GeneID" id="11517075"/>
<dbReference type="EMBL" id="CP003009">
    <property type="protein sequence ID" value="AEO62639.1"/>
    <property type="molecule type" value="Genomic_DNA"/>
</dbReference>
<proteinExistence type="predicted"/>
<name>G2QSF8_THETT</name>
<evidence type="ECO:0000256" key="1">
    <source>
        <dbReference type="SAM" id="MobiDB-lite"/>
    </source>
</evidence>
<keyword evidence="3" id="KW-1185">Reference proteome</keyword>
<organism evidence="2 3">
    <name type="scientific">Thermothielavioides terrestris (strain ATCC 38088 / NRRL 8126)</name>
    <name type="common">Thielavia terrestris</name>
    <dbReference type="NCBI Taxonomy" id="578455"/>
    <lineage>
        <taxon>Eukaryota</taxon>
        <taxon>Fungi</taxon>
        <taxon>Dikarya</taxon>
        <taxon>Ascomycota</taxon>
        <taxon>Pezizomycotina</taxon>
        <taxon>Sordariomycetes</taxon>
        <taxon>Sordariomycetidae</taxon>
        <taxon>Sordariales</taxon>
        <taxon>Chaetomiaceae</taxon>
        <taxon>Thermothielavioides</taxon>
        <taxon>Thermothielavioides terrestris</taxon>
    </lineage>
</organism>
<feature type="region of interest" description="Disordered" evidence="1">
    <location>
        <begin position="370"/>
        <end position="418"/>
    </location>
</feature>
<dbReference type="STRING" id="578455.G2QSF8"/>
<dbReference type="eggNOG" id="ENOG502SYFI">
    <property type="taxonomic scope" value="Eukaryota"/>
</dbReference>
<dbReference type="AlphaFoldDB" id="G2QSF8"/>
<sequence length="418" mass="45077">MMPSFFNADMVGVPDHHASGGGYTVDSILNELSRQLIGNTRRYSRASNGQQRAGNSMRISKPGSASNSPRASTLQSRRRTLIGNGFQGRIQTRSPAMGQPYLPTPASETPSESFYERETRPARPLSWHPSSQQTHQSLFPLQDTSGNTVLYPFPAYSDADMLAGLQHFPPSPVVYSGYASPAEPFPPLSPAYSSLEVPQMCSPATQSVRVPPQQQQLQQQPALFPPLACSNCSSSSTALETPYLPRPRAAQDSPSWDAYPSSCGNALLARSTAPPTPEDFACSLFPDQSLAGTRGGRQLQQQQQDTTTTRGSAAGTQPPPAPLPPSYQPLIHDDENDDESEGEILYGMGLYDAPDHSKTPSLHQSVVLSLLGGARDQEPDTGKGLGLKLEDAWEPPASEDEEEGAEEDGQGQEEEHSE</sequence>
<feature type="compositionally biased region" description="Acidic residues" evidence="1">
    <location>
        <begin position="397"/>
        <end position="418"/>
    </location>
</feature>
<dbReference type="Proteomes" id="UP000008181">
    <property type="component" value="Chromosome 1"/>
</dbReference>
<feature type="region of interest" description="Disordered" evidence="1">
    <location>
        <begin position="40"/>
        <end position="131"/>
    </location>
</feature>
<dbReference type="RefSeq" id="XP_003648975.1">
    <property type="nucleotide sequence ID" value="XM_003648927.1"/>
</dbReference>
<reference evidence="2 3" key="1">
    <citation type="journal article" date="2011" name="Nat. Biotechnol.">
        <title>Comparative genomic analysis of the thermophilic biomass-degrading fungi Myceliophthora thermophila and Thielavia terrestris.</title>
        <authorList>
            <person name="Berka R.M."/>
            <person name="Grigoriev I.V."/>
            <person name="Otillar R."/>
            <person name="Salamov A."/>
            <person name="Grimwood J."/>
            <person name="Reid I."/>
            <person name="Ishmael N."/>
            <person name="John T."/>
            <person name="Darmond C."/>
            <person name="Moisan M.-C."/>
            <person name="Henrissat B."/>
            <person name="Coutinho P.M."/>
            <person name="Lombard V."/>
            <person name="Natvig D.O."/>
            <person name="Lindquist E."/>
            <person name="Schmutz J."/>
            <person name="Lucas S."/>
            <person name="Harris P."/>
            <person name="Powlowski J."/>
            <person name="Bellemare A."/>
            <person name="Taylor D."/>
            <person name="Butler G."/>
            <person name="de Vries R.P."/>
            <person name="Allijn I.E."/>
            <person name="van den Brink J."/>
            <person name="Ushinsky S."/>
            <person name="Storms R."/>
            <person name="Powell A.J."/>
            <person name="Paulsen I.T."/>
            <person name="Elbourne L.D.H."/>
            <person name="Baker S.E."/>
            <person name="Magnuson J."/>
            <person name="LaBoissiere S."/>
            <person name="Clutterbuck A.J."/>
            <person name="Martinez D."/>
            <person name="Wogulis M."/>
            <person name="de Leon A.L."/>
            <person name="Rey M.W."/>
            <person name="Tsang A."/>
        </authorList>
    </citation>
    <scope>NUCLEOTIDE SEQUENCE [LARGE SCALE GENOMIC DNA]</scope>
    <source>
        <strain evidence="3">ATCC 38088 / NRRL 8126</strain>
    </source>
</reference>
<protein>
    <submittedName>
        <fullName evidence="2">Uncharacterized protein</fullName>
    </submittedName>
</protein>
<feature type="compositionally biased region" description="Polar residues" evidence="1">
    <location>
        <begin position="45"/>
        <end position="75"/>
    </location>
</feature>
<dbReference type="KEGG" id="ttt:THITE_2107049"/>
<feature type="compositionally biased region" description="Low complexity" evidence="1">
    <location>
        <begin position="296"/>
        <end position="311"/>
    </location>
</feature>
<feature type="compositionally biased region" description="Pro residues" evidence="1">
    <location>
        <begin position="317"/>
        <end position="327"/>
    </location>
</feature>
<evidence type="ECO:0000313" key="3">
    <source>
        <dbReference type="Proteomes" id="UP000008181"/>
    </source>
</evidence>